<reference evidence="4 6" key="2">
    <citation type="journal article" date="2018" name="Plant J.">
        <title>The Physcomitrella patens chromosome-scale assembly reveals moss genome structure and evolution.</title>
        <authorList>
            <person name="Lang D."/>
            <person name="Ullrich K.K."/>
            <person name="Murat F."/>
            <person name="Fuchs J."/>
            <person name="Jenkins J."/>
            <person name="Haas F.B."/>
            <person name="Piednoel M."/>
            <person name="Gundlach H."/>
            <person name="Van Bel M."/>
            <person name="Meyberg R."/>
            <person name="Vives C."/>
            <person name="Morata J."/>
            <person name="Symeonidi A."/>
            <person name="Hiss M."/>
            <person name="Muchero W."/>
            <person name="Kamisugi Y."/>
            <person name="Saleh O."/>
            <person name="Blanc G."/>
            <person name="Decker E.L."/>
            <person name="van Gessel N."/>
            <person name="Grimwood J."/>
            <person name="Hayes R.D."/>
            <person name="Graham S.W."/>
            <person name="Gunter L.E."/>
            <person name="McDaniel S.F."/>
            <person name="Hoernstein S.N.W."/>
            <person name="Larsson A."/>
            <person name="Li F.W."/>
            <person name="Perroud P.F."/>
            <person name="Phillips J."/>
            <person name="Ranjan P."/>
            <person name="Rokshar D.S."/>
            <person name="Rothfels C.J."/>
            <person name="Schneider L."/>
            <person name="Shu S."/>
            <person name="Stevenson D.W."/>
            <person name="Thummler F."/>
            <person name="Tillich M."/>
            <person name="Villarreal Aguilar J.C."/>
            <person name="Widiez T."/>
            <person name="Wong G.K."/>
            <person name="Wymore A."/>
            <person name="Zhang Y."/>
            <person name="Zimmer A.D."/>
            <person name="Quatrano R.S."/>
            <person name="Mayer K.F.X."/>
            <person name="Goodstein D."/>
            <person name="Casacuberta J.M."/>
            <person name="Vandepoele K."/>
            <person name="Reski R."/>
            <person name="Cuming A.C."/>
            <person name="Tuskan G.A."/>
            <person name="Maumus F."/>
            <person name="Salse J."/>
            <person name="Schmutz J."/>
            <person name="Rensing S.A."/>
        </authorList>
    </citation>
    <scope>NUCLEOTIDE SEQUENCE [LARGE SCALE GENOMIC DNA]</scope>
    <source>
        <strain evidence="5 6">cv. Gransden 2004</strain>
    </source>
</reference>
<dbReference type="OMA" id="KFHASAY"/>
<dbReference type="InterPro" id="IPR005202">
    <property type="entry name" value="TF_GRAS"/>
</dbReference>
<reference evidence="5" key="3">
    <citation type="submission" date="2020-12" db="UniProtKB">
        <authorList>
            <consortium name="EnsemblPlants"/>
        </authorList>
    </citation>
    <scope>IDENTIFICATION</scope>
</reference>
<dbReference type="AlphaFoldDB" id="A0A2K1KHM3"/>
<dbReference type="GO" id="GO:0005634">
    <property type="term" value="C:nucleus"/>
    <property type="evidence" value="ECO:0000318"/>
    <property type="project" value="GO_Central"/>
</dbReference>
<dbReference type="PaxDb" id="3218-PP1S117_143V6.1"/>
<dbReference type="EnsemblPlants" id="Pp3c6_29350V3.2">
    <property type="protein sequence ID" value="Pp3c6_29350V3.2"/>
    <property type="gene ID" value="Pp3c6_29350"/>
</dbReference>
<dbReference type="GO" id="GO:0003700">
    <property type="term" value="F:DNA-binding transcription factor activity"/>
    <property type="evidence" value="ECO:0000318"/>
    <property type="project" value="GO_Central"/>
</dbReference>
<dbReference type="PANTHER" id="PTHR31636">
    <property type="entry name" value="OSJNBA0084A10.13 PROTEIN-RELATED"/>
    <property type="match status" value="1"/>
</dbReference>
<evidence type="ECO:0000313" key="6">
    <source>
        <dbReference type="Proteomes" id="UP000006727"/>
    </source>
</evidence>
<proteinExistence type="predicted"/>
<feature type="region of interest" description="Disordered" evidence="3">
    <location>
        <begin position="185"/>
        <end position="268"/>
    </location>
</feature>
<evidence type="ECO:0000256" key="1">
    <source>
        <dbReference type="ARBA" id="ARBA00023015"/>
    </source>
</evidence>
<evidence type="ECO:0000313" key="5">
    <source>
        <dbReference type="EnsemblPlants" id="Pp3c6_29350V3.1"/>
    </source>
</evidence>
<dbReference type="PROSITE" id="PS50985">
    <property type="entry name" value="GRAS"/>
    <property type="match status" value="1"/>
</dbReference>
<keyword evidence="1" id="KW-0805">Transcription regulation</keyword>
<name>A0A2K1KHM3_PHYPA</name>
<dbReference type="GO" id="GO:0006355">
    <property type="term" value="P:regulation of DNA-templated transcription"/>
    <property type="evidence" value="ECO:0000318"/>
    <property type="project" value="GO_Central"/>
</dbReference>
<dbReference type="EnsemblPlants" id="Pp3c6_29350V3.1">
    <property type="protein sequence ID" value="Pp3c6_29350V3.1"/>
    <property type="gene ID" value="Pp3c6_29350"/>
</dbReference>
<keyword evidence="6" id="KW-1185">Reference proteome</keyword>
<accession>A0A2K1KHM3</accession>
<gene>
    <name evidence="4" type="ORF">PHYPA_009635</name>
</gene>
<dbReference type="Proteomes" id="UP000006727">
    <property type="component" value="Chromosome 6"/>
</dbReference>
<reference evidence="4 6" key="1">
    <citation type="journal article" date="2008" name="Science">
        <title>The Physcomitrella genome reveals evolutionary insights into the conquest of land by plants.</title>
        <authorList>
            <person name="Rensing S."/>
            <person name="Lang D."/>
            <person name="Zimmer A."/>
            <person name="Terry A."/>
            <person name="Salamov A."/>
            <person name="Shapiro H."/>
            <person name="Nishiyama T."/>
            <person name="Perroud P.-F."/>
            <person name="Lindquist E."/>
            <person name="Kamisugi Y."/>
            <person name="Tanahashi T."/>
            <person name="Sakakibara K."/>
            <person name="Fujita T."/>
            <person name="Oishi K."/>
            <person name="Shin-I T."/>
            <person name="Kuroki Y."/>
            <person name="Toyoda A."/>
            <person name="Suzuki Y."/>
            <person name="Hashimoto A."/>
            <person name="Yamaguchi K."/>
            <person name="Sugano A."/>
            <person name="Kohara Y."/>
            <person name="Fujiyama A."/>
            <person name="Anterola A."/>
            <person name="Aoki S."/>
            <person name="Ashton N."/>
            <person name="Barbazuk W.B."/>
            <person name="Barker E."/>
            <person name="Bennetzen J."/>
            <person name="Bezanilla M."/>
            <person name="Blankenship R."/>
            <person name="Cho S.H."/>
            <person name="Dutcher S."/>
            <person name="Estelle M."/>
            <person name="Fawcett J.A."/>
            <person name="Gundlach H."/>
            <person name="Hanada K."/>
            <person name="Heyl A."/>
            <person name="Hicks K.A."/>
            <person name="Hugh J."/>
            <person name="Lohr M."/>
            <person name="Mayer K."/>
            <person name="Melkozernov A."/>
            <person name="Murata T."/>
            <person name="Nelson D."/>
            <person name="Pils B."/>
            <person name="Prigge M."/>
            <person name="Reiss B."/>
            <person name="Renner T."/>
            <person name="Rombauts S."/>
            <person name="Rushton P."/>
            <person name="Sanderfoot A."/>
            <person name="Schween G."/>
            <person name="Shiu S.-H."/>
            <person name="Stueber K."/>
            <person name="Theodoulou F.L."/>
            <person name="Tu H."/>
            <person name="Van de Peer Y."/>
            <person name="Verrier P.J."/>
            <person name="Waters E."/>
            <person name="Wood A."/>
            <person name="Yang L."/>
            <person name="Cove D."/>
            <person name="Cuming A."/>
            <person name="Hasebe M."/>
            <person name="Lucas S."/>
            <person name="Mishler D.B."/>
            <person name="Reski R."/>
            <person name="Grigoriev I."/>
            <person name="Quatrano R.S."/>
            <person name="Boore J.L."/>
        </authorList>
    </citation>
    <scope>NUCLEOTIDE SEQUENCE [LARGE SCALE GENOMIC DNA]</scope>
    <source>
        <strain evidence="5 6">cv. Gransden 2004</strain>
    </source>
</reference>
<organism evidence="4">
    <name type="scientific">Physcomitrium patens</name>
    <name type="common">Spreading-leaved earth moss</name>
    <name type="synonym">Physcomitrella patens</name>
    <dbReference type="NCBI Taxonomy" id="3218"/>
    <lineage>
        <taxon>Eukaryota</taxon>
        <taxon>Viridiplantae</taxon>
        <taxon>Streptophyta</taxon>
        <taxon>Embryophyta</taxon>
        <taxon>Bryophyta</taxon>
        <taxon>Bryophytina</taxon>
        <taxon>Bryopsida</taxon>
        <taxon>Funariidae</taxon>
        <taxon>Funariales</taxon>
        <taxon>Funariaceae</taxon>
        <taxon>Physcomitrium</taxon>
    </lineage>
</organism>
<keyword evidence="2" id="KW-0804">Transcription</keyword>
<evidence type="ECO:0000313" key="4">
    <source>
        <dbReference type="EMBL" id="PNR53259.1"/>
    </source>
</evidence>
<dbReference type="InParanoid" id="A0A2K1KHM3"/>
<sequence>MFGNDVIGGGQQVMDLSGGNPIQCGAAQPWVNPYNNPEPEYVYLVSPQNSHTLSENGYSNLSCGPVPQPNYMVRPDSNFLPQLNPVQQFSAPHMDYRYLPPAQPPVSHEPYGTLSDNNLQQYDNVWQSLESDFLAQTSVQYNDVPGDNNMIEVVHGFHDPPAHISISVSNEVPLTSRPVADHRAWTMPSHPIPGVAESSGSVPAEYGNTSSPTSTRQSQEFNPSHGFAGQGQVPSDTVSTTGTGGNHAAAQRSSRPKSNFEDQMQTSHQQYRKVLDDGEVACASGGSSYNESDPTVDNDLSTLMAPGRSGLQSLGESSWAVQLLNLCAAAIESQNVSRTQHLMWVLNDFASVVGDANQRIAAYGHRALFCRITGSLEAAKTYLRPKHYDQELSLGPKMVHRALVKFHEHVPWHQNCYSIMSQTLLEVCAGKSRLHIIDIGAGKGIEWPIFIDALVSRSGGPPSILRMTMIRDLQREEHNLRSQLNSESSDFMTRLVKFPGLLGLHVEVNMVRKALECVTQELLAVICQFRLHRLSEEPDTNCLPPRLSPRDKFLDFLFQLNPHVFIQSDNNCDHCSQDFLTRFRNASAFWWNCFESIVFDYNGRDPDGRQINMASLQWRNPPTTFTSVWKTPSTCLKTSCKYSKLHS</sequence>
<feature type="compositionally biased region" description="Polar residues" evidence="3">
    <location>
        <begin position="207"/>
        <end position="222"/>
    </location>
</feature>
<feature type="compositionally biased region" description="Polar residues" evidence="3">
    <location>
        <begin position="232"/>
        <end position="241"/>
    </location>
</feature>
<dbReference type="GO" id="GO:0043565">
    <property type="term" value="F:sequence-specific DNA binding"/>
    <property type="evidence" value="ECO:0000318"/>
    <property type="project" value="GO_Central"/>
</dbReference>
<dbReference type="FunCoup" id="A0A2K1KHM3">
    <property type="interactions" value="51"/>
</dbReference>
<evidence type="ECO:0000256" key="3">
    <source>
        <dbReference type="SAM" id="MobiDB-lite"/>
    </source>
</evidence>
<dbReference type="EMBL" id="ABEU02000006">
    <property type="protein sequence ID" value="PNR53259.1"/>
    <property type="molecule type" value="Genomic_DNA"/>
</dbReference>
<dbReference type="Gramene" id="Pp3c6_29350V3.1">
    <property type="protein sequence ID" value="Pp3c6_29350V3.1"/>
    <property type="gene ID" value="Pp3c6_29350"/>
</dbReference>
<protein>
    <submittedName>
        <fullName evidence="4 5">Uncharacterized protein</fullName>
    </submittedName>
</protein>
<evidence type="ECO:0000256" key="2">
    <source>
        <dbReference type="ARBA" id="ARBA00023163"/>
    </source>
</evidence>
<feature type="compositionally biased region" description="Polar residues" evidence="3">
    <location>
        <begin position="251"/>
        <end position="268"/>
    </location>
</feature>
<dbReference type="Gramene" id="Pp3c6_29350V3.2">
    <property type="protein sequence ID" value="Pp3c6_29350V3.2"/>
    <property type="gene ID" value="Pp3c6_29350"/>
</dbReference>
<dbReference type="Pfam" id="PF03514">
    <property type="entry name" value="GRAS"/>
    <property type="match status" value="1"/>
</dbReference>